<name>A0A9D1YNJ8_9FIRM</name>
<feature type="domain" description="DUF4143" evidence="2">
    <location>
        <begin position="220"/>
        <end position="382"/>
    </location>
</feature>
<protein>
    <submittedName>
        <fullName evidence="3">ATP-binding protein</fullName>
    </submittedName>
</protein>
<accession>A0A9D1YNJ8</accession>
<evidence type="ECO:0000259" key="1">
    <source>
        <dbReference type="Pfam" id="PF13173"/>
    </source>
</evidence>
<feature type="domain" description="AAA" evidence="1">
    <location>
        <begin position="17"/>
        <end position="152"/>
    </location>
</feature>
<dbReference type="Proteomes" id="UP000824007">
    <property type="component" value="Unassembled WGS sequence"/>
</dbReference>
<organism evidence="3 4">
    <name type="scientific">Candidatus Eisenbergiella pullistercoris</name>
    <dbReference type="NCBI Taxonomy" id="2838555"/>
    <lineage>
        <taxon>Bacteria</taxon>
        <taxon>Bacillati</taxon>
        <taxon>Bacillota</taxon>
        <taxon>Clostridia</taxon>
        <taxon>Lachnospirales</taxon>
        <taxon>Lachnospiraceae</taxon>
        <taxon>Eisenbergiella</taxon>
    </lineage>
</organism>
<dbReference type="InterPro" id="IPR041682">
    <property type="entry name" value="AAA_14"/>
</dbReference>
<dbReference type="SUPFAM" id="SSF52540">
    <property type="entry name" value="P-loop containing nucleoside triphosphate hydrolases"/>
    <property type="match status" value="1"/>
</dbReference>
<dbReference type="PANTHER" id="PTHR33295:SF7">
    <property type="entry name" value="ATPASE"/>
    <property type="match status" value="1"/>
</dbReference>
<dbReference type="Pfam" id="PF13635">
    <property type="entry name" value="DUF4143"/>
    <property type="match status" value="1"/>
</dbReference>
<reference evidence="3" key="1">
    <citation type="journal article" date="2021" name="PeerJ">
        <title>Extensive microbial diversity within the chicken gut microbiome revealed by metagenomics and culture.</title>
        <authorList>
            <person name="Gilroy R."/>
            <person name="Ravi A."/>
            <person name="Getino M."/>
            <person name="Pursley I."/>
            <person name="Horton D.L."/>
            <person name="Alikhan N.F."/>
            <person name="Baker D."/>
            <person name="Gharbi K."/>
            <person name="Hall N."/>
            <person name="Watson M."/>
            <person name="Adriaenssens E.M."/>
            <person name="Foster-Nyarko E."/>
            <person name="Jarju S."/>
            <person name="Secka A."/>
            <person name="Antonio M."/>
            <person name="Oren A."/>
            <person name="Chaudhuri R.R."/>
            <person name="La Ragione R."/>
            <person name="Hildebrand F."/>
            <person name="Pallen M.J."/>
        </authorList>
    </citation>
    <scope>NUCLEOTIDE SEQUENCE</scope>
    <source>
        <strain evidence="3">ChiSxjej3B15-24422</strain>
    </source>
</reference>
<keyword evidence="3" id="KW-0067">ATP-binding</keyword>
<dbReference type="InterPro" id="IPR027417">
    <property type="entry name" value="P-loop_NTPase"/>
</dbReference>
<reference evidence="3" key="2">
    <citation type="submission" date="2021-04" db="EMBL/GenBank/DDBJ databases">
        <authorList>
            <person name="Gilroy R."/>
        </authorList>
    </citation>
    <scope>NUCLEOTIDE SEQUENCE</scope>
    <source>
        <strain evidence="3">ChiSxjej3B15-24422</strain>
    </source>
</reference>
<dbReference type="Gene3D" id="3.40.50.300">
    <property type="entry name" value="P-loop containing nucleotide triphosphate hydrolases"/>
    <property type="match status" value="1"/>
</dbReference>
<dbReference type="PANTHER" id="PTHR33295">
    <property type="entry name" value="ATPASE"/>
    <property type="match status" value="1"/>
</dbReference>
<dbReference type="Pfam" id="PF13173">
    <property type="entry name" value="AAA_14"/>
    <property type="match status" value="1"/>
</dbReference>
<evidence type="ECO:0000313" key="3">
    <source>
        <dbReference type="EMBL" id="HIY60028.1"/>
    </source>
</evidence>
<evidence type="ECO:0000313" key="4">
    <source>
        <dbReference type="Proteomes" id="UP000824007"/>
    </source>
</evidence>
<keyword evidence="3" id="KW-0547">Nucleotide-binding</keyword>
<dbReference type="EMBL" id="DXDD01000065">
    <property type="protein sequence ID" value="HIY60028.1"/>
    <property type="molecule type" value="Genomic_DNA"/>
</dbReference>
<comment type="caution">
    <text evidence="3">The sequence shown here is derived from an EMBL/GenBank/DDBJ whole genome shotgun (WGS) entry which is preliminary data.</text>
</comment>
<evidence type="ECO:0000259" key="2">
    <source>
        <dbReference type="Pfam" id="PF13635"/>
    </source>
</evidence>
<dbReference type="InterPro" id="IPR025420">
    <property type="entry name" value="DUF4143"/>
</dbReference>
<dbReference type="AlphaFoldDB" id="A0A9D1YNJ8"/>
<sequence>MQRTAMKKLVEWKNKRNRKPLILRGARQVGKTWLMKEFGRSCFQNVAYINFDSDARMRHIFDEDYDVARILRMINIETGIRMEPEKTLILFDEVQEAPKAISSLKYFCENAPEYAVIAAGSLLGVAIHSGVSFPVGKVETMDMYPMSFHEFLEAMGEAALAELLSEKDHAAINVFADKYIHWLKLYYFIGGMPEAVNDYAENGDITAVREIQKQILNLYESDFSKHTPDTELARLRMVWNSVPIQLAKENRKFFFGQIRQGARAKDFELAIEWLLDCGLVGKVYRVEKPAVPLKAYVDFSAFKLFLLDVGLLGAMSELDARSILEGNELFTEFKGALTEQYVYQQLVAETGYTPYYFSSSSHTEIDFLIQKEGEVVPVEVKAEENLRAKSLRAYCEKYHPRYAVRISMANYRQQDWLLNLPLYAVENL</sequence>
<proteinExistence type="predicted"/>
<dbReference type="GO" id="GO:0005524">
    <property type="term" value="F:ATP binding"/>
    <property type="evidence" value="ECO:0007669"/>
    <property type="project" value="UniProtKB-KW"/>
</dbReference>
<gene>
    <name evidence="3" type="ORF">H9831_05015</name>
</gene>